<proteinExistence type="predicted"/>
<keyword evidence="2" id="KW-0732">Signal</keyword>
<dbReference type="OrthoDB" id="7864548at2"/>
<dbReference type="EMBL" id="FNGE01000007">
    <property type="protein sequence ID" value="SDL17913.1"/>
    <property type="molecule type" value="Genomic_DNA"/>
</dbReference>
<gene>
    <name evidence="3" type="ORF">SAMN04487971_10767</name>
</gene>
<reference evidence="4" key="1">
    <citation type="submission" date="2016-10" db="EMBL/GenBank/DDBJ databases">
        <authorList>
            <person name="Varghese N."/>
            <person name="Submissions S."/>
        </authorList>
    </citation>
    <scope>NUCLEOTIDE SEQUENCE [LARGE SCALE GENOMIC DNA]</scope>
    <source>
        <strain evidence="4">CGMCC 1.7655</strain>
    </source>
</reference>
<dbReference type="RefSeq" id="WP_090754992.1">
    <property type="nucleotide sequence ID" value="NZ_FNGE01000007.1"/>
</dbReference>
<dbReference type="STRING" id="525640.SAMN04487971_10767"/>
<sequence length="205" mass="21154">MLRKLLPLLLSLAAFLGGAAGGEMLRGSPIETGAAAEAAAEHAEGAEGGHEPGAAATPASHGDAAEEAEPVAGAHPAGHGAPSGDHGSSAGGHGAEEVPATAWFEFPQQFLVPILYDGRLDSTMILTLSLEMPGTARETVHAHEIKLRDALLRQLLIHANTGGFDGNFTSEAQLRKLRASLVTAVRNVVPEISDVLIGDIGRQER</sequence>
<feature type="compositionally biased region" description="Basic and acidic residues" evidence="1">
    <location>
        <begin position="39"/>
        <end position="50"/>
    </location>
</feature>
<evidence type="ECO:0000313" key="4">
    <source>
        <dbReference type="Proteomes" id="UP000199555"/>
    </source>
</evidence>
<evidence type="ECO:0000256" key="2">
    <source>
        <dbReference type="SAM" id="SignalP"/>
    </source>
</evidence>
<dbReference type="Proteomes" id="UP000199555">
    <property type="component" value="Unassembled WGS sequence"/>
</dbReference>
<evidence type="ECO:0000313" key="3">
    <source>
        <dbReference type="EMBL" id="SDL17913.1"/>
    </source>
</evidence>
<accession>A0A1G9HZC7</accession>
<feature type="region of interest" description="Disordered" evidence="1">
    <location>
        <begin position="33"/>
        <end position="95"/>
    </location>
</feature>
<evidence type="ECO:0000256" key="1">
    <source>
        <dbReference type="SAM" id="MobiDB-lite"/>
    </source>
</evidence>
<evidence type="ECO:0008006" key="5">
    <source>
        <dbReference type="Google" id="ProtNLM"/>
    </source>
</evidence>
<feature type="chain" id="PRO_5011478494" description="Flagellar protein FliL" evidence="2">
    <location>
        <begin position="20"/>
        <end position="205"/>
    </location>
</feature>
<feature type="signal peptide" evidence="2">
    <location>
        <begin position="1"/>
        <end position="19"/>
    </location>
</feature>
<organism evidence="3 4">
    <name type="scientific">Paracoccus chinensis</name>
    <dbReference type="NCBI Taxonomy" id="525640"/>
    <lineage>
        <taxon>Bacteria</taxon>
        <taxon>Pseudomonadati</taxon>
        <taxon>Pseudomonadota</taxon>
        <taxon>Alphaproteobacteria</taxon>
        <taxon>Rhodobacterales</taxon>
        <taxon>Paracoccaceae</taxon>
        <taxon>Paracoccus</taxon>
    </lineage>
</organism>
<protein>
    <recommendedName>
        <fullName evidence="5">Flagellar protein FliL</fullName>
    </recommendedName>
</protein>
<keyword evidence="4" id="KW-1185">Reference proteome</keyword>
<feature type="compositionally biased region" description="Low complexity" evidence="1">
    <location>
        <begin position="70"/>
        <end position="88"/>
    </location>
</feature>
<dbReference type="AlphaFoldDB" id="A0A1G9HZC7"/>
<name>A0A1G9HZC7_9RHOB</name>